<evidence type="ECO:0000313" key="2">
    <source>
        <dbReference type="EMBL" id="WPH01949.1"/>
    </source>
</evidence>
<proteinExistence type="predicted"/>
<sequence length="203" mass="20066">MQFTLLSTVAFALAARAQSSTATSTTSGTVSATLWGGISAMTGVSGIDDIEIDYQVNVVNVGNCKTTFDLVGSAPMLGLDGTQTITLVQGASDYSVNYGYSTEGGVISLTETCVFSGTTQASCSSSLTLSLKDVTSTAISGATTVTNPSSLVAPVASGGDKLTSATGACTSTKNNAAAAATGVADVYKVVVVPAAAAMAAVLM</sequence>
<evidence type="ECO:0000256" key="1">
    <source>
        <dbReference type="SAM" id="SignalP"/>
    </source>
</evidence>
<dbReference type="Proteomes" id="UP001303373">
    <property type="component" value="Chromosome 7"/>
</dbReference>
<dbReference type="AlphaFoldDB" id="A0AAQ3R8N3"/>
<accession>A0AAQ3R8N3</accession>
<feature type="chain" id="PRO_5043048009" evidence="1">
    <location>
        <begin position="23"/>
        <end position="203"/>
    </location>
</feature>
<keyword evidence="1" id="KW-0732">Signal</keyword>
<feature type="signal peptide" evidence="1">
    <location>
        <begin position="1"/>
        <end position="22"/>
    </location>
</feature>
<dbReference type="EMBL" id="CP138586">
    <property type="protein sequence ID" value="WPH01949.1"/>
    <property type="molecule type" value="Genomic_DNA"/>
</dbReference>
<reference evidence="2 3" key="1">
    <citation type="submission" date="2023-11" db="EMBL/GenBank/DDBJ databases">
        <title>An acidophilic fungus is an integral part of prey digestion in a carnivorous sundew plant.</title>
        <authorList>
            <person name="Tsai I.J."/>
        </authorList>
    </citation>
    <scope>NUCLEOTIDE SEQUENCE [LARGE SCALE GENOMIC DNA]</scope>
    <source>
        <strain evidence="2">169a</strain>
    </source>
</reference>
<name>A0AAQ3R8N3_9PEZI</name>
<gene>
    <name evidence="2" type="ORF">R9X50_00480300</name>
</gene>
<keyword evidence="3" id="KW-1185">Reference proteome</keyword>
<evidence type="ECO:0000313" key="3">
    <source>
        <dbReference type="Proteomes" id="UP001303373"/>
    </source>
</evidence>
<protein>
    <submittedName>
        <fullName evidence="2">Uncharacterized protein</fullName>
    </submittedName>
</protein>
<organism evidence="2 3">
    <name type="scientific">Acrodontium crateriforme</name>
    <dbReference type="NCBI Taxonomy" id="150365"/>
    <lineage>
        <taxon>Eukaryota</taxon>
        <taxon>Fungi</taxon>
        <taxon>Dikarya</taxon>
        <taxon>Ascomycota</taxon>
        <taxon>Pezizomycotina</taxon>
        <taxon>Dothideomycetes</taxon>
        <taxon>Dothideomycetidae</taxon>
        <taxon>Mycosphaerellales</taxon>
        <taxon>Teratosphaeriaceae</taxon>
        <taxon>Acrodontium</taxon>
    </lineage>
</organism>